<comment type="caution">
    <text evidence="1">The sequence shown here is derived from an EMBL/GenBank/DDBJ whole genome shotgun (WGS) entry which is preliminary data.</text>
</comment>
<dbReference type="EMBL" id="AVOT02047706">
    <property type="protein sequence ID" value="MBW0542977.1"/>
    <property type="molecule type" value="Genomic_DNA"/>
</dbReference>
<dbReference type="Proteomes" id="UP000765509">
    <property type="component" value="Unassembled WGS sequence"/>
</dbReference>
<proteinExistence type="predicted"/>
<evidence type="ECO:0000313" key="1">
    <source>
        <dbReference type="EMBL" id="MBW0542977.1"/>
    </source>
</evidence>
<gene>
    <name evidence="1" type="ORF">O181_082692</name>
</gene>
<name>A0A9Q3FQY5_9BASI</name>
<organism evidence="1 2">
    <name type="scientific">Austropuccinia psidii MF-1</name>
    <dbReference type="NCBI Taxonomy" id="1389203"/>
    <lineage>
        <taxon>Eukaryota</taxon>
        <taxon>Fungi</taxon>
        <taxon>Dikarya</taxon>
        <taxon>Basidiomycota</taxon>
        <taxon>Pucciniomycotina</taxon>
        <taxon>Pucciniomycetes</taxon>
        <taxon>Pucciniales</taxon>
        <taxon>Sphaerophragmiaceae</taxon>
        <taxon>Austropuccinia</taxon>
    </lineage>
</organism>
<dbReference type="AlphaFoldDB" id="A0A9Q3FQY5"/>
<reference evidence="1" key="1">
    <citation type="submission" date="2021-03" db="EMBL/GenBank/DDBJ databases">
        <title>Draft genome sequence of rust myrtle Austropuccinia psidii MF-1, a brazilian biotype.</title>
        <authorList>
            <person name="Quecine M.C."/>
            <person name="Pachon D.M.R."/>
            <person name="Bonatelli M.L."/>
            <person name="Correr F.H."/>
            <person name="Franceschini L.M."/>
            <person name="Leite T.F."/>
            <person name="Margarido G.R.A."/>
            <person name="Almeida C.A."/>
            <person name="Ferrarezi J.A."/>
            <person name="Labate C.A."/>
        </authorList>
    </citation>
    <scope>NUCLEOTIDE SEQUENCE</scope>
    <source>
        <strain evidence="1">MF-1</strain>
    </source>
</reference>
<evidence type="ECO:0008006" key="3">
    <source>
        <dbReference type="Google" id="ProtNLM"/>
    </source>
</evidence>
<protein>
    <recommendedName>
        <fullName evidence="3">Reverse transcriptase Ty1/copia-type domain-containing protein</fullName>
    </recommendedName>
</protein>
<dbReference type="OrthoDB" id="3227712at2759"/>
<accession>A0A9Q3FQY5</accession>
<keyword evidence="2" id="KW-1185">Reference proteome</keyword>
<sequence>MAELDQMAARSFWDVIKKKPDMKTIGHWGVFNVNNGINCKVEKYKARHVSGGDQEWLGVDCTEAYTPTASLISLFLVQVTPSLNIWQVASFNISGAYLYSPGGKQCSLKHPPFSSQASKTRYYD</sequence>
<evidence type="ECO:0000313" key="2">
    <source>
        <dbReference type="Proteomes" id="UP000765509"/>
    </source>
</evidence>